<dbReference type="Proteomes" id="UP000325558">
    <property type="component" value="Unassembled WGS sequence"/>
</dbReference>
<name>A0A5N6XVR4_9EURO</name>
<evidence type="ECO:0000256" key="1">
    <source>
        <dbReference type="SAM" id="Phobius"/>
    </source>
</evidence>
<gene>
    <name evidence="2" type="ORF">BDV24DRAFT_140375</name>
</gene>
<dbReference type="AlphaFoldDB" id="A0A5N6XVR4"/>
<keyword evidence="1" id="KW-0812">Transmembrane</keyword>
<evidence type="ECO:0000313" key="2">
    <source>
        <dbReference type="EMBL" id="KAE8337234.1"/>
    </source>
</evidence>
<protein>
    <submittedName>
        <fullName evidence="2">Uncharacterized protein</fullName>
    </submittedName>
</protein>
<organism evidence="2">
    <name type="scientific">Aspergillus arachidicola</name>
    <dbReference type="NCBI Taxonomy" id="656916"/>
    <lineage>
        <taxon>Eukaryota</taxon>
        <taxon>Fungi</taxon>
        <taxon>Dikarya</taxon>
        <taxon>Ascomycota</taxon>
        <taxon>Pezizomycotina</taxon>
        <taxon>Eurotiomycetes</taxon>
        <taxon>Eurotiomycetidae</taxon>
        <taxon>Eurotiales</taxon>
        <taxon>Aspergillaceae</taxon>
        <taxon>Aspergillus</taxon>
        <taxon>Aspergillus subgen. Circumdati</taxon>
    </lineage>
</organism>
<keyword evidence="1" id="KW-1133">Transmembrane helix</keyword>
<reference evidence="2" key="1">
    <citation type="submission" date="2019-04" db="EMBL/GenBank/DDBJ databases">
        <title>Friends and foes A comparative genomics study of 23 Aspergillus species from section Flavi.</title>
        <authorList>
            <consortium name="DOE Joint Genome Institute"/>
            <person name="Kjaerbolling I."/>
            <person name="Vesth T."/>
            <person name="Frisvad J.C."/>
            <person name="Nybo J.L."/>
            <person name="Theobald S."/>
            <person name="Kildgaard S."/>
            <person name="Isbrandt T."/>
            <person name="Kuo A."/>
            <person name="Sato A."/>
            <person name="Lyhne E.K."/>
            <person name="Kogle M.E."/>
            <person name="Wiebenga A."/>
            <person name="Kun R.S."/>
            <person name="Lubbers R.J."/>
            <person name="Makela M.R."/>
            <person name="Barry K."/>
            <person name="Chovatia M."/>
            <person name="Clum A."/>
            <person name="Daum C."/>
            <person name="Haridas S."/>
            <person name="He G."/>
            <person name="LaButti K."/>
            <person name="Lipzen A."/>
            <person name="Mondo S."/>
            <person name="Riley R."/>
            <person name="Salamov A."/>
            <person name="Simmons B.A."/>
            <person name="Magnuson J.K."/>
            <person name="Henrissat B."/>
            <person name="Mortensen U.H."/>
            <person name="Larsen T.O."/>
            <person name="Devries R.P."/>
            <person name="Grigoriev I.V."/>
            <person name="Machida M."/>
            <person name="Baker S.E."/>
            <person name="Andersen M.R."/>
        </authorList>
    </citation>
    <scope>NUCLEOTIDE SEQUENCE</scope>
    <source>
        <strain evidence="2">CBS 117612</strain>
    </source>
</reference>
<feature type="transmembrane region" description="Helical" evidence="1">
    <location>
        <begin position="12"/>
        <end position="39"/>
    </location>
</feature>
<keyword evidence="1" id="KW-0472">Membrane</keyword>
<dbReference type="EMBL" id="ML737183">
    <property type="protein sequence ID" value="KAE8337234.1"/>
    <property type="molecule type" value="Genomic_DNA"/>
</dbReference>
<accession>A0A5N6XVR4</accession>
<sequence length="61" mass="7014">MCGRRTVFSFPFFVIGYCCLYAYIVGSCIFLYCFCVIAIKIVLRPLFSELQNCKIELLGIN</sequence>
<proteinExistence type="predicted"/>
<dbReference type="PROSITE" id="PS51257">
    <property type="entry name" value="PROKAR_LIPOPROTEIN"/>
    <property type="match status" value="1"/>
</dbReference>